<feature type="domain" description="Polymerase beta nucleotidyltransferase" evidence="5">
    <location>
        <begin position="26"/>
        <end position="111"/>
    </location>
</feature>
<dbReference type="InterPro" id="IPR037038">
    <property type="entry name" value="HepT-like_sf"/>
</dbReference>
<dbReference type="SUPFAM" id="SSF81301">
    <property type="entry name" value="Nucleotidyltransferase"/>
    <property type="match status" value="1"/>
</dbReference>
<dbReference type="GO" id="GO:0016787">
    <property type="term" value="F:hydrolase activity"/>
    <property type="evidence" value="ECO:0007669"/>
    <property type="project" value="UniProtKB-KW"/>
</dbReference>
<dbReference type="RefSeq" id="WP_088572268.1">
    <property type="nucleotide sequence ID" value="NZ_FYEK01000072.1"/>
</dbReference>
<dbReference type="Proteomes" id="UP000197025">
    <property type="component" value="Unassembled WGS sequence"/>
</dbReference>
<dbReference type="CDD" id="cd05403">
    <property type="entry name" value="NT_KNTase_like"/>
    <property type="match status" value="1"/>
</dbReference>
<dbReference type="Gene3D" id="3.30.460.10">
    <property type="entry name" value="Beta Polymerase, domain 2"/>
    <property type="match status" value="1"/>
</dbReference>
<keyword evidence="7" id="KW-1185">Reference proteome</keyword>
<evidence type="ECO:0000313" key="7">
    <source>
        <dbReference type="Proteomes" id="UP000197025"/>
    </source>
</evidence>
<dbReference type="EMBL" id="FYEK01000072">
    <property type="protein sequence ID" value="SNB74129.1"/>
    <property type="molecule type" value="Genomic_DNA"/>
</dbReference>
<keyword evidence="3" id="KW-0378">Hydrolase</keyword>
<dbReference type="NCBIfam" id="NF047751">
    <property type="entry name" value="HepT_toxin"/>
    <property type="match status" value="1"/>
</dbReference>
<dbReference type="PANTHER" id="PTHR33397:SF5">
    <property type="entry name" value="RNASE YUTE-RELATED"/>
    <property type="match status" value="1"/>
</dbReference>
<evidence type="ECO:0000259" key="5">
    <source>
        <dbReference type="Pfam" id="PF18765"/>
    </source>
</evidence>
<dbReference type="InterPro" id="IPR041633">
    <property type="entry name" value="Polbeta"/>
</dbReference>
<dbReference type="InParanoid" id="A0A212RNL9"/>
<dbReference type="InterPro" id="IPR043519">
    <property type="entry name" value="NT_sf"/>
</dbReference>
<sequence length="291" mass="32972">MRRGRLPEIEIPAPSRDAMIRAVDIPEVIGAYWVGSWAAGRADALSDVDIALWVDPDVPPARFPELLDHLQARLEEALPGHEIDLILLNRLPPARRFALLKERELLFCRDPGRCADWEARAMRAYLDEGPFRELLNRTSLKRWKGESPVIDRDLLIDRMARLEEFLALLEPLAALDRSGFCGDPYRYGSAERFLQLAIEAALDIGHHIVAYMGLGRPQSDAEVFRVLGQAGFLPEALAEAMAQMARWRNRLVHLYWDIDHAQVRALLLPAIRDLKAFMQAIARFIEGKSAP</sequence>
<dbReference type="Pfam" id="PF18765">
    <property type="entry name" value="Polbeta"/>
    <property type="match status" value="1"/>
</dbReference>
<dbReference type="GO" id="GO:0004540">
    <property type="term" value="F:RNA nuclease activity"/>
    <property type="evidence" value="ECO:0007669"/>
    <property type="project" value="InterPro"/>
</dbReference>
<evidence type="ECO:0000313" key="6">
    <source>
        <dbReference type="EMBL" id="SNB74129.1"/>
    </source>
</evidence>
<dbReference type="PANTHER" id="PTHR33397">
    <property type="entry name" value="UPF0331 PROTEIN YUTE"/>
    <property type="match status" value="1"/>
</dbReference>
<keyword evidence="1" id="KW-1277">Toxin-antitoxin system</keyword>
<comment type="similarity">
    <text evidence="4">Belongs to the HepT RNase toxin family.</text>
</comment>
<dbReference type="Pfam" id="PF01934">
    <property type="entry name" value="HepT-like"/>
    <property type="match status" value="1"/>
</dbReference>
<name>A0A212RNL9_9CHLR</name>
<organism evidence="6 7">
    <name type="scientific">Thermoflexus hugenholtzii JAD2</name>
    <dbReference type="NCBI Taxonomy" id="877466"/>
    <lineage>
        <taxon>Bacteria</taxon>
        <taxon>Bacillati</taxon>
        <taxon>Chloroflexota</taxon>
        <taxon>Thermoflexia</taxon>
        <taxon>Thermoflexales</taxon>
        <taxon>Thermoflexaceae</taxon>
        <taxon>Thermoflexus</taxon>
    </lineage>
</organism>
<keyword evidence="2" id="KW-0540">Nuclease</keyword>
<proteinExistence type="inferred from homology"/>
<evidence type="ECO:0000256" key="2">
    <source>
        <dbReference type="ARBA" id="ARBA00022722"/>
    </source>
</evidence>
<reference evidence="7" key="1">
    <citation type="submission" date="2017-06" db="EMBL/GenBank/DDBJ databases">
        <authorList>
            <person name="Varghese N."/>
            <person name="Submissions S."/>
        </authorList>
    </citation>
    <scope>NUCLEOTIDE SEQUENCE [LARGE SCALE GENOMIC DNA]</scope>
    <source>
        <strain evidence="7">JAD2</strain>
    </source>
</reference>
<dbReference type="OrthoDB" id="150032at2"/>
<dbReference type="GO" id="GO:0110001">
    <property type="term" value="C:toxin-antitoxin complex"/>
    <property type="evidence" value="ECO:0007669"/>
    <property type="project" value="InterPro"/>
</dbReference>
<evidence type="ECO:0000256" key="3">
    <source>
        <dbReference type="ARBA" id="ARBA00022801"/>
    </source>
</evidence>
<dbReference type="InterPro" id="IPR008201">
    <property type="entry name" value="HepT-like"/>
</dbReference>
<evidence type="ECO:0000256" key="4">
    <source>
        <dbReference type="ARBA" id="ARBA00024207"/>
    </source>
</evidence>
<accession>A0A212RNL9</accession>
<dbReference type="InterPro" id="IPR052379">
    <property type="entry name" value="Type_VII_TA_RNase"/>
</dbReference>
<dbReference type="Gene3D" id="1.20.120.580">
    <property type="entry name" value="bsu32300-like"/>
    <property type="match status" value="1"/>
</dbReference>
<evidence type="ECO:0000256" key="1">
    <source>
        <dbReference type="ARBA" id="ARBA00022649"/>
    </source>
</evidence>
<dbReference type="NCBIfam" id="NF047752">
    <property type="entry name" value="MntA_antitoxin"/>
    <property type="match status" value="1"/>
</dbReference>
<gene>
    <name evidence="6" type="ORF">SAMN02746019_00017480</name>
</gene>
<protein>
    <submittedName>
        <fullName evidence="6">Uncharacterized conserved protein YutE, UPF0331/DUF86 family</fullName>
    </submittedName>
</protein>
<dbReference type="AlphaFoldDB" id="A0A212RNL9"/>